<evidence type="ECO:0000313" key="9">
    <source>
        <dbReference type="EMBL" id="TKR59957.1"/>
    </source>
</evidence>
<dbReference type="InterPro" id="IPR000668">
    <property type="entry name" value="Peptidase_C1A_C"/>
</dbReference>
<dbReference type="GO" id="GO:0006508">
    <property type="term" value="P:proteolysis"/>
    <property type="evidence" value="ECO:0007669"/>
    <property type="project" value="UniProtKB-KW"/>
</dbReference>
<dbReference type="InterPro" id="IPR013128">
    <property type="entry name" value="Peptidase_C1A"/>
</dbReference>
<keyword evidence="7" id="KW-0732">Signal</keyword>
<comment type="similarity">
    <text evidence="1">Belongs to the peptidase C1 family.</text>
</comment>
<evidence type="ECO:0000256" key="1">
    <source>
        <dbReference type="ARBA" id="ARBA00008455"/>
    </source>
</evidence>
<dbReference type="GO" id="GO:0008234">
    <property type="term" value="F:cysteine-type peptidase activity"/>
    <property type="evidence" value="ECO:0007669"/>
    <property type="project" value="UniProtKB-KW"/>
</dbReference>
<feature type="chain" id="PRO_5020755661" description="Cathepsin propeptide inhibitor domain-containing protein" evidence="7">
    <location>
        <begin position="16"/>
        <end position="188"/>
    </location>
</feature>
<keyword evidence="2" id="KW-0645">Protease</keyword>
<dbReference type="Gene3D" id="1.10.287.2250">
    <property type="match status" value="1"/>
</dbReference>
<dbReference type="SUPFAM" id="SSF54001">
    <property type="entry name" value="Cysteine proteinases"/>
    <property type="match status" value="1"/>
</dbReference>
<keyword evidence="3" id="KW-0378">Hydrolase</keyword>
<organism evidence="9 10">
    <name type="scientific">Steinernema carpocapsae</name>
    <name type="common">Entomopathogenic nematode</name>
    <dbReference type="NCBI Taxonomy" id="34508"/>
    <lineage>
        <taxon>Eukaryota</taxon>
        <taxon>Metazoa</taxon>
        <taxon>Ecdysozoa</taxon>
        <taxon>Nematoda</taxon>
        <taxon>Chromadorea</taxon>
        <taxon>Rhabditida</taxon>
        <taxon>Tylenchina</taxon>
        <taxon>Panagrolaimomorpha</taxon>
        <taxon>Strongyloidoidea</taxon>
        <taxon>Steinernematidae</taxon>
        <taxon>Steinernema</taxon>
    </lineage>
</organism>
<dbReference type="AlphaFoldDB" id="A0A4U5LV11"/>
<evidence type="ECO:0000313" key="10">
    <source>
        <dbReference type="Proteomes" id="UP000298663"/>
    </source>
</evidence>
<protein>
    <recommendedName>
        <fullName evidence="8">Cathepsin propeptide inhibitor domain-containing protein</fullName>
    </recommendedName>
</protein>
<dbReference type="PROSITE" id="PS00139">
    <property type="entry name" value="THIOL_PROTEASE_CYS"/>
    <property type="match status" value="1"/>
</dbReference>
<reference evidence="9 10" key="1">
    <citation type="journal article" date="2015" name="Genome Biol.">
        <title>Comparative genomics of Steinernema reveals deeply conserved gene regulatory networks.</title>
        <authorList>
            <person name="Dillman A.R."/>
            <person name="Macchietto M."/>
            <person name="Porter C.F."/>
            <person name="Rogers A."/>
            <person name="Williams B."/>
            <person name="Antoshechkin I."/>
            <person name="Lee M.M."/>
            <person name="Goodwin Z."/>
            <person name="Lu X."/>
            <person name="Lewis E.E."/>
            <person name="Goodrich-Blair H."/>
            <person name="Stock S.P."/>
            <person name="Adams B.J."/>
            <person name="Sternberg P.W."/>
            <person name="Mortazavi A."/>
        </authorList>
    </citation>
    <scope>NUCLEOTIDE SEQUENCE [LARGE SCALE GENOMIC DNA]</scope>
    <source>
        <strain evidence="9 10">ALL</strain>
    </source>
</reference>
<dbReference type="Proteomes" id="UP000298663">
    <property type="component" value="Unassembled WGS sequence"/>
</dbReference>
<evidence type="ECO:0000256" key="7">
    <source>
        <dbReference type="SAM" id="SignalP"/>
    </source>
</evidence>
<evidence type="ECO:0000256" key="5">
    <source>
        <dbReference type="ARBA" id="ARBA00023145"/>
    </source>
</evidence>
<dbReference type="Gene3D" id="3.90.70.10">
    <property type="entry name" value="Cysteine proteinases"/>
    <property type="match status" value="1"/>
</dbReference>
<comment type="caution">
    <text evidence="9">The sequence shown here is derived from an EMBL/GenBank/DDBJ whole genome shotgun (WGS) entry which is preliminary data.</text>
</comment>
<gene>
    <name evidence="9" type="ORF">L596_029560</name>
</gene>
<feature type="domain" description="Cathepsin propeptide inhibitor" evidence="8">
    <location>
        <begin position="26"/>
        <end position="83"/>
    </location>
</feature>
<keyword evidence="10" id="KW-1185">Reference proteome</keyword>
<evidence type="ECO:0000259" key="8">
    <source>
        <dbReference type="SMART" id="SM00848"/>
    </source>
</evidence>
<keyword evidence="5" id="KW-0865">Zymogen</keyword>
<dbReference type="InterPro" id="IPR013201">
    <property type="entry name" value="Prot_inhib_I29"/>
</dbReference>
<dbReference type="InterPro" id="IPR000169">
    <property type="entry name" value="Pept_cys_AS"/>
</dbReference>
<sequence>MLLAIFLVLPFTVVCDRPFPEEFALWHNFLIAHPKSYSSQAEYSNRFGIFVQNLRLAKDRNELEEGSATFGWNKFSDLTSDEFQERYLMDPGFLHLTKPSKSANIPHLYFKGSLDLPSHFDLRGHKAVTEVKDQSDCGSCWTFSTTGAIESAYAVKYGELYNLSEQLILDCAREQGGCRGGWPVEALR</sequence>
<dbReference type="OrthoDB" id="387093at2759"/>
<dbReference type="Pfam" id="PF00112">
    <property type="entry name" value="Peptidase_C1"/>
    <property type="match status" value="1"/>
</dbReference>
<dbReference type="SMART" id="SM00848">
    <property type="entry name" value="Inhibitor_I29"/>
    <property type="match status" value="1"/>
</dbReference>
<evidence type="ECO:0000256" key="3">
    <source>
        <dbReference type="ARBA" id="ARBA00022801"/>
    </source>
</evidence>
<evidence type="ECO:0000256" key="4">
    <source>
        <dbReference type="ARBA" id="ARBA00022807"/>
    </source>
</evidence>
<keyword evidence="6" id="KW-1015">Disulfide bond</keyword>
<dbReference type="PANTHER" id="PTHR12411">
    <property type="entry name" value="CYSTEINE PROTEASE FAMILY C1-RELATED"/>
    <property type="match status" value="1"/>
</dbReference>
<feature type="signal peptide" evidence="7">
    <location>
        <begin position="1"/>
        <end position="15"/>
    </location>
</feature>
<dbReference type="STRING" id="34508.A0A4U5LV11"/>
<dbReference type="InterPro" id="IPR038765">
    <property type="entry name" value="Papain-like_cys_pep_sf"/>
</dbReference>
<dbReference type="EMBL" id="AZBU02000012">
    <property type="protein sequence ID" value="TKR59957.1"/>
    <property type="molecule type" value="Genomic_DNA"/>
</dbReference>
<evidence type="ECO:0000256" key="2">
    <source>
        <dbReference type="ARBA" id="ARBA00022670"/>
    </source>
</evidence>
<proteinExistence type="inferred from homology"/>
<name>A0A4U5LV11_STECR</name>
<keyword evidence="4" id="KW-0788">Thiol protease</keyword>
<accession>A0A4U5LV11</accession>
<reference evidence="9 10" key="2">
    <citation type="journal article" date="2019" name="G3 (Bethesda)">
        <title>Hybrid Assembly of the Genome of the Entomopathogenic Nematode Steinernema carpocapsae Identifies the X-Chromosome.</title>
        <authorList>
            <person name="Serra L."/>
            <person name="Macchietto M."/>
            <person name="Macias-Munoz A."/>
            <person name="McGill C.J."/>
            <person name="Rodriguez I.M."/>
            <person name="Rodriguez B."/>
            <person name="Murad R."/>
            <person name="Mortazavi A."/>
        </authorList>
    </citation>
    <scope>NUCLEOTIDE SEQUENCE [LARGE SCALE GENOMIC DNA]</scope>
    <source>
        <strain evidence="9 10">ALL</strain>
    </source>
</reference>
<dbReference type="Pfam" id="PF08246">
    <property type="entry name" value="Inhibitor_I29"/>
    <property type="match status" value="1"/>
</dbReference>
<evidence type="ECO:0000256" key="6">
    <source>
        <dbReference type="ARBA" id="ARBA00023157"/>
    </source>
</evidence>